<protein>
    <submittedName>
        <fullName evidence="7">Glycoside hydrolase family 32 protein</fullName>
    </submittedName>
</protein>
<evidence type="ECO:0000256" key="2">
    <source>
        <dbReference type="ARBA" id="ARBA00023295"/>
    </source>
</evidence>
<accession>A0A9E2SBX5</accession>
<dbReference type="EMBL" id="JAHSPG010000012">
    <property type="protein sequence ID" value="MBV4358674.1"/>
    <property type="molecule type" value="Genomic_DNA"/>
</dbReference>
<dbReference type="InterPro" id="IPR001362">
    <property type="entry name" value="Glyco_hydro_32"/>
</dbReference>
<reference evidence="7" key="1">
    <citation type="submission" date="2021-06" db="EMBL/GenBank/DDBJ databases">
        <authorList>
            <person name="Huq M.A."/>
        </authorList>
    </citation>
    <scope>NUCLEOTIDE SEQUENCE</scope>
    <source>
        <strain evidence="7">MAH-26</strain>
    </source>
</reference>
<dbReference type="CDD" id="cd18622">
    <property type="entry name" value="GH32_Inu-like"/>
    <property type="match status" value="1"/>
</dbReference>
<dbReference type="GO" id="GO:0005987">
    <property type="term" value="P:sucrose catabolic process"/>
    <property type="evidence" value="ECO:0007669"/>
    <property type="project" value="TreeGrafter"/>
</dbReference>
<gene>
    <name evidence="7" type="ORF">KTO63_16030</name>
</gene>
<dbReference type="InterPro" id="IPR013189">
    <property type="entry name" value="Glyco_hydro_32_C"/>
</dbReference>
<keyword evidence="1 3" id="KW-0378">Hydrolase</keyword>
<comment type="similarity">
    <text evidence="3">Belongs to the glycosyl hydrolase 32 family.</text>
</comment>
<feature type="chain" id="PRO_5039690133" evidence="4">
    <location>
        <begin position="20"/>
        <end position="566"/>
    </location>
</feature>
<dbReference type="RefSeq" id="WP_217792381.1">
    <property type="nucleotide sequence ID" value="NZ_JAHSPG010000012.1"/>
</dbReference>
<dbReference type="AlphaFoldDB" id="A0A9E2SBX5"/>
<evidence type="ECO:0000256" key="1">
    <source>
        <dbReference type="ARBA" id="ARBA00022801"/>
    </source>
</evidence>
<dbReference type="SMART" id="SM00640">
    <property type="entry name" value="Glyco_32"/>
    <property type="match status" value="1"/>
</dbReference>
<comment type="caution">
    <text evidence="7">The sequence shown here is derived from an EMBL/GenBank/DDBJ whole genome shotgun (WGS) entry which is preliminary data.</text>
</comment>
<sequence>MKKLITAFLFASIVTAGQAQDNVAPKPRLENFAKYFTGEKKWLVLPVKNGAAKKNIELWVNGEMVRWFDMELADGNPDWYAYLDISAWKGKKIELRAEALSVDSKAFSTIEQSDEDTNAGELYHEKLRGQLHFSPKRGWTNDPNGLVYYNGEYHLFFQHNPYGRGWGNMHWGHAVSKDLLHWKEIGEALYPDKFGPMFSGGAVVDANNTSGLGENGKPAMVMFYTGAKAWAQCLAWTTDGRAFHKLDHAVVPRINKDNRDPKVVWHEPSKKWVMVVWVERDNAQNSIQILTSPDLKNWKEAGVVYGGKGDDRYLFECPEFYELPVDGNTKEKKWVLTAANGEYAVGTFDGEKFTPEEEKLFNQRGRDYYASQTYSNEPKGRRVEIGWWRTNTDKDGMTFNQSQSIPTELKLTRTKEGIRLTRTPVEEMNALRVKTYPFSKMKLKAGAANPLAKVNVELAEIRVEFEPGSAKEVTFNVRGVPVVYNVAKQELTIDGVTSPAPLQNGKQSMIIYADRIGLEVYASNGLLFMPVNINITAENRTLAVSATGGTANINNLTVYELKSIWE</sequence>
<evidence type="ECO:0000313" key="7">
    <source>
        <dbReference type="EMBL" id="MBV4358674.1"/>
    </source>
</evidence>
<evidence type="ECO:0000256" key="4">
    <source>
        <dbReference type="SAM" id="SignalP"/>
    </source>
</evidence>
<keyword evidence="4" id="KW-0732">Signal</keyword>
<evidence type="ECO:0000256" key="3">
    <source>
        <dbReference type="RuleBase" id="RU362110"/>
    </source>
</evidence>
<dbReference type="Proteomes" id="UP000812270">
    <property type="component" value="Unassembled WGS sequence"/>
</dbReference>
<feature type="signal peptide" evidence="4">
    <location>
        <begin position="1"/>
        <end position="19"/>
    </location>
</feature>
<feature type="domain" description="Glycosyl hydrolase family 32 N-terminal" evidence="5">
    <location>
        <begin position="132"/>
        <end position="415"/>
    </location>
</feature>
<dbReference type="InterPro" id="IPR013148">
    <property type="entry name" value="Glyco_hydro_32_N"/>
</dbReference>
<dbReference type="PANTHER" id="PTHR42800:SF1">
    <property type="entry name" value="EXOINULINASE INUD (AFU_ORTHOLOGUE AFUA_5G00480)"/>
    <property type="match status" value="1"/>
</dbReference>
<dbReference type="Pfam" id="PF08244">
    <property type="entry name" value="Glyco_hydro_32C"/>
    <property type="match status" value="1"/>
</dbReference>
<name>A0A9E2SBX5_9BACT</name>
<keyword evidence="8" id="KW-1185">Reference proteome</keyword>
<proteinExistence type="inferred from homology"/>
<keyword evidence="2 3" id="KW-0326">Glycosidase</keyword>
<dbReference type="PANTHER" id="PTHR42800">
    <property type="entry name" value="EXOINULINASE INUD (AFU_ORTHOLOGUE AFUA_5G00480)"/>
    <property type="match status" value="1"/>
</dbReference>
<feature type="domain" description="Glycosyl hydrolase family 32 C-terminal" evidence="6">
    <location>
        <begin position="428"/>
        <end position="560"/>
    </location>
</feature>
<evidence type="ECO:0000259" key="5">
    <source>
        <dbReference type="Pfam" id="PF00251"/>
    </source>
</evidence>
<evidence type="ECO:0000259" key="6">
    <source>
        <dbReference type="Pfam" id="PF08244"/>
    </source>
</evidence>
<dbReference type="GO" id="GO:0005737">
    <property type="term" value="C:cytoplasm"/>
    <property type="evidence" value="ECO:0007669"/>
    <property type="project" value="TreeGrafter"/>
</dbReference>
<dbReference type="GO" id="GO:0004575">
    <property type="term" value="F:sucrose alpha-glucosidase activity"/>
    <property type="evidence" value="ECO:0007669"/>
    <property type="project" value="TreeGrafter"/>
</dbReference>
<evidence type="ECO:0000313" key="8">
    <source>
        <dbReference type="Proteomes" id="UP000812270"/>
    </source>
</evidence>
<organism evidence="7 8">
    <name type="scientific">Pinibacter aurantiacus</name>
    <dbReference type="NCBI Taxonomy" id="2851599"/>
    <lineage>
        <taxon>Bacteria</taxon>
        <taxon>Pseudomonadati</taxon>
        <taxon>Bacteroidota</taxon>
        <taxon>Chitinophagia</taxon>
        <taxon>Chitinophagales</taxon>
        <taxon>Chitinophagaceae</taxon>
        <taxon>Pinibacter</taxon>
    </lineage>
</organism>
<dbReference type="Pfam" id="PF00251">
    <property type="entry name" value="Glyco_hydro_32N"/>
    <property type="match status" value="1"/>
</dbReference>